<dbReference type="RefSeq" id="WP_180335605.1">
    <property type="nucleotide sequence ID" value="NZ_MVDD01000002.1"/>
</dbReference>
<dbReference type="AlphaFoldDB" id="A0A2N3I3D3"/>
<dbReference type="InterPro" id="IPR001753">
    <property type="entry name" value="Enoyl-CoA_hydra/iso"/>
</dbReference>
<dbReference type="CDD" id="cd06558">
    <property type="entry name" value="crotonase-like"/>
    <property type="match status" value="1"/>
</dbReference>
<comment type="similarity">
    <text evidence="1 3">Belongs to the enoyl-CoA hydratase/isomerase family.</text>
</comment>
<organism evidence="4 5">
    <name type="scientific">Labilibaculum filiforme</name>
    <dbReference type="NCBI Taxonomy" id="1940526"/>
    <lineage>
        <taxon>Bacteria</taxon>
        <taxon>Pseudomonadati</taxon>
        <taxon>Bacteroidota</taxon>
        <taxon>Bacteroidia</taxon>
        <taxon>Marinilabiliales</taxon>
        <taxon>Marinifilaceae</taxon>
        <taxon>Labilibaculum</taxon>
    </lineage>
</organism>
<dbReference type="PANTHER" id="PTHR43802:SF1">
    <property type="entry name" value="IP11341P-RELATED"/>
    <property type="match status" value="1"/>
</dbReference>
<dbReference type="InterPro" id="IPR029045">
    <property type="entry name" value="ClpP/crotonase-like_dom_sf"/>
</dbReference>
<dbReference type="PANTHER" id="PTHR43802">
    <property type="entry name" value="ENOYL-COA HYDRATASE"/>
    <property type="match status" value="1"/>
</dbReference>
<dbReference type="FunFam" id="3.90.226.10:FF:000009">
    <property type="entry name" value="Carnitinyl-CoA dehydratase"/>
    <property type="match status" value="1"/>
</dbReference>
<gene>
    <name evidence="4" type="ORF">BZG02_03030</name>
</gene>
<proteinExistence type="inferred from homology"/>
<protein>
    <recommendedName>
        <fullName evidence="6">Enoyl-CoA hydratase</fullName>
    </recommendedName>
</protein>
<evidence type="ECO:0000313" key="4">
    <source>
        <dbReference type="EMBL" id="PKQ64840.1"/>
    </source>
</evidence>
<dbReference type="SUPFAM" id="SSF52096">
    <property type="entry name" value="ClpP/crotonase"/>
    <property type="match status" value="1"/>
</dbReference>
<keyword evidence="5" id="KW-1185">Reference proteome</keyword>
<evidence type="ECO:0008006" key="6">
    <source>
        <dbReference type="Google" id="ProtNLM"/>
    </source>
</evidence>
<accession>A0A2N3I3D3</accession>
<keyword evidence="2" id="KW-0456">Lyase</keyword>
<name>A0A2N3I3D3_9BACT</name>
<sequence length="256" mass="28663">MDKTFKNIFVEIENGIAVLVFNRPDQLNAMNRKMMDEIIEAISSINANKDVKVAIIRGEGRAFMAGADIKEYGNQTSEEFISFQEKGKLLYESIENSTKPWIAAINGFALGGGFEIPLACDLILASEKATMGLPEVFLSLIPGGGGTQRLVQKIGINRVKEMLFMGTPLDAKQLYDWGIVNRVFSDDDFLLQVFDFAKKLSRRPSKSIADLKRLANLSLTEMPFKQRIDDEANTVKKLFLGEEAQKAIQDFIQKNK</sequence>
<evidence type="ECO:0000256" key="3">
    <source>
        <dbReference type="RuleBase" id="RU003707"/>
    </source>
</evidence>
<evidence type="ECO:0000256" key="1">
    <source>
        <dbReference type="ARBA" id="ARBA00005254"/>
    </source>
</evidence>
<evidence type="ECO:0000313" key="5">
    <source>
        <dbReference type="Proteomes" id="UP000233535"/>
    </source>
</evidence>
<dbReference type="EMBL" id="MVDD01000002">
    <property type="protein sequence ID" value="PKQ64840.1"/>
    <property type="molecule type" value="Genomic_DNA"/>
</dbReference>
<dbReference type="Pfam" id="PF00378">
    <property type="entry name" value="ECH_1"/>
    <property type="match status" value="1"/>
</dbReference>
<dbReference type="InterPro" id="IPR018376">
    <property type="entry name" value="Enoyl-CoA_hyd/isom_CS"/>
</dbReference>
<dbReference type="PROSITE" id="PS00166">
    <property type="entry name" value="ENOYL_COA_HYDRATASE"/>
    <property type="match status" value="1"/>
</dbReference>
<comment type="caution">
    <text evidence="4">The sequence shown here is derived from an EMBL/GenBank/DDBJ whole genome shotgun (WGS) entry which is preliminary data.</text>
</comment>
<dbReference type="Proteomes" id="UP000233535">
    <property type="component" value="Unassembled WGS sequence"/>
</dbReference>
<dbReference type="Gene3D" id="3.90.226.10">
    <property type="entry name" value="2-enoyl-CoA Hydratase, Chain A, domain 1"/>
    <property type="match status" value="1"/>
</dbReference>
<evidence type="ECO:0000256" key="2">
    <source>
        <dbReference type="ARBA" id="ARBA00023239"/>
    </source>
</evidence>
<reference evidence="4 5" key="1">
    <citation type="journal article" date="2017" name="Front. Microbiol.">
        <title>Labilibaculum manganireducens gen. nov., sp. nov. and Labilibaculum filiforme sp. nov., Novel Bacteroidetes Isolated from Subsurface Sediments of the Baltic Sea.</title>
        <authorList>
            <person name="Vandieken V."/>
            <person name="Marshall I.P."/>
            <person name="Niemann H."/>
            <person name="Engelen B."/>
            <person name="Cypionka H."/>
        </authorList>
    </citation>
    <scope>NUCLEOTIDE SEQUENCE [LARGE SCALE GENOMIC DNA]</scope>
    <source>
        <strain evidence="4 5">59.16B</strain>
    </source>
</reference>
<dbReference type="GO" id="GO:0016829">
    <property type="term" value="F:lyase activity"/>
    <property type="evidence" value="ECO:0007669"/>
    <property type="project" value="UniProtKB-KW"/>
</dbReference>